<gene>
    <name evidence="1" type="ORF">PGLA1383_LOCUS22454</name>
</gene>
<feature type="non-terminal residue" evidence="1">
    <location>
        <position position="1"/>
    </location>
</feature>
<dbReference type="Gene3D" id="2.40.320.10">
    <property type="entry name" value="Hypothetical Protein Pfu-838710-001"/>
    <property type="match status" value="1"/>
</dbReference>
<comment type="caution">
    <text evidence="1">The sequence shown here is derived from an EMBL/GenBank/DDBJ whole genome shotgun (WGS) entry which is preliminary data.</text>
</comment>
<accession>A0A813F2E5</accession>
<evidence type="ECO:0000313" key="1">
    <source>
        <dbReference type="EMBL" id="CAE8604285.1"/>
    </source>
</evidence>
<proteinExistence type="predicted"/>
<dbReference type="Proteomes" id="UP000654075">
    <property type="component" value="Unassembled WGS sequence"/>
</dbReference>
<organism evidence="1 2">
    <name type="scientific">Polarella glacialis</name>
    <name type="common">Dinoflagellate</name>
    <dbReference type="NCBI Taxonomy" id="89957"/>
    <lineage>
        <taxon>Eukaryota</taxon>
        <taxon>Sar</taxon>
        <taxon>Alveolata</taxon>
        <taxon>Dinophyceae</taxon>
        <taxon>Suessiales</taxon>
        <taxon>Suessiaceae</taxon>
        <taxon>Polarella</taxon>
    </lineage>
</organism>
<sequence>ALEEAASKRPSTADIASLATDAKAVSQALASVVFNASSKSGASGAASEPFNLGWSFAGTETADAIDVSMLPEDEAPLSLHIHELDFKKVDHAAFRDELLDGFRSLGYPEEKVTKLHVTLREGSVIADIRGPLDCLPAKFEGLGLVRPQAALHTRAGAHHVTSSLGQGLGHIEIEREQRTSSAAMKPRFIEKIGTFRIGYGVDNSGRGRAIVSARKPIPTCCETLVLGFIKGGEPRSFPGKKLSGPSSHTAPPGLDHVAASGGKAVTYSQAVLHVRRLFIEKTLKLQPILSPKQFNFVQEAAYGPSSSECFAAAPSAKSMQEGRRVVSLSKIEIQHLKAELSSPNSGPGVPDWLLEGRGSDRQSESGDCIKAVGKSDGSWEVYYDNEQMALTLRGWWLVEKGDRWLLRMPVFDADGPCSLRLVKYDDVSGLEEILERLGLVQHAEAMRNGKSKSMEMLLAQAGVVPFARLDSKLEIWHLHKGGSLFSDEARLQERRDLRVTLSQTSFDVTYAESAAIAELIFERGTGARAALRAYSAEFFLRVPEEEPGSDSGDGLGVNCPESLQLETELDSSLSDFGLHGTDVSSEPCPVLLAYLAIFRPMHMQALQRSGVITALESLRSTTE</sequence>
<dbReference type="EMBL" id="CAJNNV010016240">
    <property type="protein sequence ID" value="CAE8604285.1"/>
    <property type="molecule type" value="Genomic_DNA"/>
</dbReference>
<reference evidence="1" key="1">
    <citation type="submission" date="2021-02" db="EMBL/GenBank/DDBJ databases">
        <authorList>
            <person name="Dougan E. K."/>
            <person name="Rhodes N."/>
            <person name="Thang M."/>
            <person name="Chan C."/>
        </authorList>
    </citation>
    <scope>NUCLEOTIDE SEQUENCE</scope>
</reference>
<name>A0A813F2E5_POLGL</name>
<keyword evidence="2" id="KW-1185">Reference proteome</keyword>
<dbReference type="AlphaFoldDB" id="A0A813F2E5"/>
<protein>
    <submittedName>
        <fullName evidence="1">Uncharacterized protein</fullName>
    </submittedName>
</protein>
<evidence type="ECO:0000313" key="2">
    <source>
        <dbReference type="Proteomes" id="UP000654075"/>
    </source>
</evidence>